<proteinExistence type="predicted"/>
<dbReference type="InterPro" id="IPR001867">
    <property type="entry name" value="OmpR/PhoB-type_DNA-bd"/>
</dbReference>
<organism evidence="4 5">
    <name type="scientific">Arcobacter venerupis</name>
    <dbReference type="NCBI Taxonomy" id="1054033"/>
    <lineage>
        <taxon>Bacteria</taxon>
        <taxon>Pseudomonadati</taxon>
        <taxon>Campylobacterota</taxon>
        <taxon>Epsilonproteobacteria</taxon>
        <taxon>Campylobacterales</taxon>
        <taxon>Arcobacteraceae</taxon>
        <taxon>Arcobacter</taxon>
    </lineage>
</organism>
<dbReference type="GO" id="GO:0000160">
    <property type="term" value="P:phosphorelay signal transduction system"/>
    <property type="evidence" value="ECO:0007669"/>
    <property type="project" value="InterPro"/>
</dbReference>
<evidence type="ECO:0000256" key="1">
    <source>
        <dbReference type="ARBA" id="ARBA00023125"/>
    </source>
</evidence>
<dbReference type="Gene3D" id="1.10.10.10">
    <property type="entry name" value="Winged helix-like DNA-binding domain superfamily/Winged helix DNA-binding domain"/>
    <property type="match status" value="1"/>
</dbReference>
<evidence type="ECO:0000313" key="5">
    <source>
        <dbReference type="Proteomes" id="UP000503482"/>
    </source>
</evidence>
<sequence length="229" mass="26729">MNSISEDIINNSNNSILVVSKDLECMDILKKGLNNKYDISYFNNDKFHLLNEEINNYNLIIFDNSTSELKKFVEDLKLAKSYNFNIPMILLEDGNFEDISVYKYCNVYTIFDKKIDEKFLFLNIDIALGFLYSNKKVQFENGFYFDTISETLYQGKKIIKLTKIEKKLVNLLASNPNTLVTYEDISATVWKGKEFSIYSLRNVIKHIREKTEEAFIKNSSNRGYIISTL</sequence>
<dbReference type="RefSeq" id="WP_128358116.1">
    <property type="nucleotide sequence ID" value="NZ_CP053840.1"/>
</dbReference>
<dbReference type="EMBL" id="CP053840">
    <property type="protein sequence ID" value="QKF67314.1"/>
    <property type="molecule type" value="Genomic_DNA"/>
</dbReference>
<dbReference type="KEGG" id="avp:AVENP_1769"/>
<dbReference type="InterPro" id="IPR016032">
    <property type="entry name" value="Sig_transdc_resp-reg_C-effctor"/>
</dbReference>
<keyword evidence="1 2" id="KW-0238">DNA-binding</keyword>
<dbReference type="GO" id="GO:0006355">
    <property type="term" value="P:regulation of DNA-templated transcription"/>
    <property type="evidence" value="ECO:0007669"/>
    <property type="project" value="InterPro"/>
</dbReference>
<dbReference type="SMART" id="SM00862">
    <property type="entry name" value="Trans_reg_C"/>
    <property type="match status" value="1"/>
</dbReference>
<reference evidence="4 5" key="1">
    <citation type="submission" date="2020-05" db="EMBL/GenBank/DDBJ databases">
        <title>Complete genome sequencing of Campylobacter and Arcobacter type strains.</title>
        <authorList>
            <person name="Miller W.G."/>
            <person name="Yee E."/>
        </authorList>
    </citation>
    <scope>NUCLEOTIDE SEQUENCE [LARGE SCALE GENOMIC DNA]</scope>
    <source>
        <strain evidence="4 5">LMG 26156</strain>
    </source>
</reference>
<dbReference type="SUPFAM" id="SSF46894">
    <property type="entry name" value="C-terminal effector domain of the bipartite response regulators"/>
    <property type="match status" value="1"/>
</dbReference>
<evidence type="ECO:0000313" key="4">
    <source>
        <dbReference type="EMBL" id="QKF67314.1"/>
    </source>
</evidence>
<dbReference type="AlphaFoldDB" id="A0AAE7E4E5"/>
<dbReference type="GO" id="GO:0003677">
    <property type="term" value="F:DNA binding"/>
    <property type="evidence" value="ECO:0007669"/>
    <property type="project" value="UniProtKB-UniRule"/>
</dbReference>
<dbReference type="PROSITE" id="PS51755">
    <property type="entry name" value="OMPR_PHOB"/>
    <property type="match status" value="1"/>
</dbReference>
<evidence type="ECO:0000256" key="2">
    <source>
        <dbReference type="PROSITE-ProRule" id="PRU01091"/>
    </source>
</evidence>
<evidence type="ECO:0000259" key="3">
    <source>
        <dbReference type="PROSITE" id="PS51755"/>
    </source>
</evidence>
<gene>
    <name evidence="4" type="ORF">AVENP_1769</name>
</gene>
<dbReference type="InterPro" id="IPR036388">
    <property type="entry name" value="WH-like_DNA-bd_sf"/>
</dbReference>
<feature type="DNA-binding region" description="OmpR/PhoB-type" evidence="2">
    <location>
        <begin position="134"/>
        <end position="229"/>
    </location>
</feature>
<accession>A0AAE7E4E5</accession>
<keyword evidence="5" id="KW-1185">Reference proteome</keyword>
<name>A0AAE7E4E5_9BACT</name>
<protein>
    <submittedName>
        <fullName evidence="4">Transcriptional regulator</fullName>
    </submittedName>
</protein>
<dbReference type="Proteomes" id="UP000503482">
    <property type="component" value="Chromosome"/>
</dbReference>
<feature type="domain" description="OmpR/PhoB-type" evidence="3">
    <location>
        <begin position="134"/>
        <end position="229"/>
    </location>
</feature>
<dbReference type="Pfam" id="PF00486">
    <property type="entry name" value="Trans_reg_C"/>
    <property type="match status" value="1"/>
</dbReference>